<dbReference type="EMBL" id="FUZT01000011">
    <property type="protein sequence ID" value="SKC84360.1"/>
    <property type="molecule type" value="Genomic_DNA"/>
</dbReference>
<evidence type="ECO:0000313" key="4">
    <source>
        <dbReference type="EMBL" id="SKC84360.1"/>
    </source>
</evidence>
<dbReference type="AlphaFoldDB" id="A0A1T5M7Y9"/>
<evidence type="ECO:0000313" key="5">
    <source>
        <dbReference type="Proteomes" id="UP000190285"/>
    </source>
</evidence>
<dbReference type="Pfam" id="PF00106">
    <property type="entry name" value="adh_short"/>
    <property type="match status" value="1"/>
</dbReference>
<dbReference type="InterPro" id="IPR036291">
    <property type="entry name" value="NAD(P)-bd_dom_sf"/>
</dbReference>
<organism evidence="4 5">
    <name type="scientific">Maledivibacter halophilus</name>
    <dbReference type="NCBI Taxonomy" id="36842"/>
    <lineage>
        <taxon>Bacteria</taxon>
        <taxon>Bacillati</taxon>
        <taxon>Bacillota</taxon>
        <taxon>Clostridia</taxon>
        <taxon>Peptostreptococcales</taxon>
        <taxon>Caminicellaceae</taxon>
        <taxon>Maledivibacter</taxon>
    </lineage>
</organism>
<dbReference type="PANTHER" id="PTHR43669">
    <property type="entry name" value="5-KETO-D-GLUCONATE 5-REDUCTASE"/>
    <property type="match status" value="1"/>
</dbReference>
<dbReference type="GO" id="GO:0016491">
    <property type="term" value="F:oxidoreductase activity"/>
    <property type="evidence" value="ECO:0007669"/>
    <property type="project" value="UniProtKB-KW"/>
</dbReference>
<dbReference type="Proteomes" id="UP000190285">
    <property type="component" value="Unassembled WGS sequence"/>
</dbReference>
<dbReference type="STRING" id="36842.SAMN02194393_04083"/>
<comment type="similarity">
    <text evidence="1 3">Belongs to the short-chain dehydrogenases/reductases (SDR) family.</text>
</comment>
<dbReference type="Gene3D" id="3.40.50.720">
    <property type="entry name" value="NAD(P)-binding Rossmann-like Domain"/>
    <property type="match status" value="1"/>
</dbReference>
<dbReference type="InterPro" id="IPR002347">
    <property type="entry name" value="SDR_fam"/>
</dbReference>
<dbReference type="PRINTS" id="PR00081">
    <property type="entry name" value="GDHRDH"/>
</dbReference>
<evidence type="ECO:0000256" key="3">
    <source>
        <dbReference type="RuleBase" id="RU000363"/>
    </source>
</evidence>
<dbReference type="OrthoDB" id="9808814at2"/>
<accession>A0A1T5M7Y9</accession>
<dbReference type="InterPro" id="IPR020904">
    <property type="entry name" value="Sc_DH/Rdtase_CS"/>
</dbReference>
<gene>
    <name evidence="4" type="ORF">SAMN02194393_04083</name>
</gene>
<dbReference type="SUPFAM" id="SSF51735">
    <property type="entry name" value="NAD(P)-binding Rossmann-fold domains"/>
    <property type="match status" value="1"/>
</dbReference>
<dbReference type="NCBIfam" id="NF009050">
    <property type="entry name" value="PRK12384.1"/>
    <property type="match status" value="1"/>
</dbReference>
<proteinExistence type="inferred from homology"/>
<dbReference type="GO" id="GO:0008206">
    <property type="term" value="P:bile acid metabolic process"/>
    <property type="evidence" value="ECO:0007669"/>
    <property type="project" value="UniProtKB-ARBA"/>
</dbReference>
<keyword evidence="2" id="KW-0560">Oxidoreductase</keyword>
<dbReference type="PROSITE" id="PS00061">
    <property type="entry name" value="ADH_SHORT"/>
    <property type="match status" value="1"/>
</dbReference>
<keyword evidence="5" id="KW-1185">Reference proteome</keyword>
<name>A0A1T5M7Y9_9FIRM</name>
<reference evidence="4 5" key="1">
    <citation type="submission" date="2017-02" db="EMBL/GenBank/DDBJ databases">
        <authorList>
            <person name="Peterson S.W."/>
        </authorList>
    </citation>
    <scope>NUCLEOTIDE SEQUENCE [LARGE SCALE GENOMIC DNA]</scope>
    <source>
        <strain evidence="4 5">M1</strain>
    </source>
</reference>
<dbReference type="PANTHER" id="PTHR43669:SF8">
    <property type="entry name" value="SHORT-CHAIN TYPE DEHYDROGENASE_REDUCTASE-RELATED"/>
    <property type="match status" value="1"/>
</dbReference>
<protein>
    <submittedName>
        <fullName evidence="4">Sorbitol-6-phosphate 2-dehydrogenase</fullName>
    </submittedName>
</protein>
<sequence>MKKIALVVGGGRSLGEYLSKHMAEIGYCVAVADINFENALKVASEIGEDKAFAVKVDATNEEEVKKMIGKVVDKYGRIDLLIYNAGVAKSSKITDFELNTFKWSLNINLIGYFLCAREVAKVMIEKGIKGCIIQINSKSGKVGSKHNSGYSAAKFGGVGLTQSLALDLAEHNIRVNSMMLGNLLDSQMFESLIPQYAKKLGIKESEVKQVYIDKVPLKRGCTFEDVANTITFYASDKASYLTGQSVNITGGQVMH</sequence>
<dbReference type="RefSeq" id="WP_079494191.1">
    <property type="nucleotide sequence ID" value="NZ_FUZT01000011.1"/>
</dbReference>
<dbReference type="FunFam" id="3.40.50.720:FF:000084">
    <property type="entry name" value="Short-chain dehydrogenase reductase"/>
    <property type="match status" value="1"/>
</dbReference>
<dbReference type="PRINTS" id="PR00080">
    <property type="entry name" value="SDRFAMILY"/>
</dbReference>
<evidence type="ECO:0000256" key="1">
    <source>
        <dbReference type="ARBA" id="ARBA00006484"/>
    </source>
</evidence>
<evidence type="ECO:0000256" key="2">
    <source>
        <dbReference type="ARBA" id="ARBA00023002"/>
    </source>
</evidence>